<keyword evidence="8 11" id="KW-0862">Zinc</keyword>
<evidence type="ECO:0000256" key="6">
    <source>
        <dbReference type="ARBA" id="ARBA00022729"/>
    </source>
</evidence>
<keyword evidence="5 11" id="KW-0479">Metal-binding</keyword>
<dbReference type="OrthoDB" id="2214at2759"/>
<evidence type="ECO:0000256" key="10">
    <source>
        <dbReference type="ARBA" id="ARBA00043962"/>
    </source>
</evidence>
<protein>
    <recommendedName>
        <fullName evidence="11">Peptide hydrolase</fullName>
        <ecNumber evidence="11">3.4.-.-</ecNumber>
    </recommendedName>
</protein>
<evidence type="ECO:0000256" key="4">
    <source>
        <dbReference type="ARBA" id="ARBA00022670"/>
    </source>
</evidence>
<evidence type="ECO:0000313" key="14">
    <source>
        <dbReference type="Proteomes" id="UP000801428"/>
    </source>
</evidence>
<dbReference type="SUPFAM" id="SSF53187">
    <property type="entry name" value="Zn-dependent exopeptidases"/>
    <property type="match status" value="1"/>
</dbReference>
<keyword evidence="3" id="KW-0031">Aminopeptidase</keyword>
<accession>A0A9P4T8R5</accession>
<dbReference type="GO" id="GO:0004177">
    <property type="term" value="F:aminopeptidase activity"/>
    <property type="evidence" value="ECO:0007669"/>
    <property type="project" value="UniProtKB-KW"/>
</dbReference>
<dbReference type="GO" id="GO:0008235">
    <property type="term" value="F:metalloexopeptidase activity"/>
    <property type="evidence" value="ECO:0007669"/>
    <property type="project" value="InterPro"/>
</dbReference>
<dbReference type="InterPro" id="IPR007484">
    <property type="entry name" value="Peptidase_M28"/>
</dbReference>
<evidence type="ECO:0000256" key="1">
    <source>
        <dbReference type="ARBA" id="ARBA00001947"/>
    </source>
</evidence>
<keyword evidence="14" id="KW-1185">Reference proteome</keyword>
<dbReference type="Gene3D" id="3.40.630.10">
    <property type="entry name" value="Zn peptidases"/>
    <property type="match status" value="1"/>
</dbReference>
<proteinExistence type="inferred from homology"/>
<dbReference type="GO" id="GO:0046872">
    <property type="term" value="F:metal ion binding"/>
    <property type="evidence" value="ECO:0007669"/>
    <property type="project" value="UniProtKB-KW"/>
</dbReference>
<dbReference type="InterPro" id="IPR045175">
    <property type="entry name" value="M28_fam"/>
</dbReference>
<keyword evidence="4 11" id="KW-0645">Protease</keyword>
<keyword evidence="7 11" id="KW-0378">Hydrolase</keyword>
<evidence type="ECO:0000256" key="3">
    <source>
        <dbReference type="ARBA" id="ARBA00022438"/>
    </source>
</evidence>
<comment type="similarity">
    <text evidence="10">Belongs to the peptidase M28 family. M28E subfamily.</text>
</comment>
<comment type="cofactor">
    <cofactor evidence="1">
        <name>Zn(2+)</name>
        <dbReference type="ChEBI" id="CHEBI:29105"/>
    </cofactor>
</comment>
<keyword evidence="6 11" id="KW-0732">Signal</keyword>
<evidence type="ECO:0000256" key="5">
    <source>
        <dbReference type="ARBA" id="ARBA00022723"/>
    </source>
</evidence>
<evidence type="ECO:0000256" key="9">
    <source>
        <dbReference type="ARBA" id="ARBA00023157"/>
    </source>
</evidence>
<evidence type="ECO:0000256" key="2">
    <source>
        <dbReference type="ARBA" id="ARBA00011245"/>
    </source>
</evidence>
<feature type="domain" description="Peptidase M28" evidence="12">
    <location>
        <begin position="154"/>
        <end position="361"/>
    </location>
</feature>
<dbReference type="EC" id="3.4.-.-" evidence="11"/>
<dbReference type="Pfam" id="PF04389">
    <property type="entry name" value="Peptidase_M28"/>
    <property type="match status" value="1"/>
</dbReference>
<comment type="subunit">
    <text evidence="2">Monomer.</text>
</comment>
<dbReference type="GO" id="GO:0006508">
    <property type="term" value="P:proteolysis"/>
    <property type="evidence" value="ECO:0007669"/>
    <property type="project" value="UniProtKB-KW"/>
</dbReference>
<dbReference type="EMBL" id="SWKU01000020">
    <property type="protein sequence ID" value="KAF2998142.1"/>
    <property type="molecule type" value="Genomic_DNA"/>
</dbReference>
<feature type="signal peptide" evidence="11">
    <location>
        <begin position="1"/>
        <end position="20"/>
    </location>
</feature>
<evidence type="ECO:0000313" key="13">
    <source>
        <dbReference type="EMBL" id="KAF2998142.1"/>
    </source>
</evidence>
<dbReference type="PANTHER" id="PTHR12147">
    <property type="entry name" value="METALLOPEPTIDASE M28 FAMILY MEMBER"/>
    <property type="match status" value="1"/>
</dbReference>
<keyword evidence="9" id="KW-1015">Disulfide bond</keyword>
<sequence>MRYILCVAACIASVAAYATALCPSRPACASVACFQEWSWCHYRAQKPTIPNGVPGDLSRKHTLGPRADSQIRNAVQYPKKVAQHRTVTDLSRSIDPFNIWYDVQTLSNFTNRCFQPVYTSEGPLARQWLENRLSLLKVATKTDRSVEAWRQRTVVATIPGRSNRTIVVGAHYDSCIDKDSSTWRPIIVPGADDNASGAMTILEALRVLLQNEEIATGKANYTIEFHWYASRFGHQDGSDLLFERYSTQEKRDIAAVLNQDQTGYTGDLSDDEEPAFGLITDYTDKNLTRFVSLIIDEYTATPAKLILCGSVCSDHVSATKAGYPSAYVRESPRIYDFSTKLESDTIGPLNVTHMVEHAKLVVGFVVELAFADLG</sequence>
<reference evidence="13" key="1">
    <citation type="submission" date="2019-04" db="EMBL/GenBank/DDBJ databases">
        <title>Sequencing of skin fungus with MAO and IRED activity.</title>
        <authorList>
            <person name="Marsaioli A.J."/>
            <person name="Bonatto J.M.C."/>
            <person name="Reis Junior O."/>
        </authorList>
    </citation>
    <scope>NUCLEOTIDE SEQUENCE</scope>
    <source>
        <strain evidence="13">30M1</strain>
    </source>
</reference>
<evidence type="ECO:0000259" key="12">
    <source>
        <dbReference type="Pfam" id="PF04389"/>
    </source>
</evidence>
<dbReference type="Proteomes" id="UP000801428">
    <property type="component" value="Unassembled WGS sequence"/>
</dbReference>
<gene>
    <name evidence="13" type="ORF">E8E13_001670</name>
</gene>
<evidence type="ECO:0000256" key="8">
    <source>
        <dbReference type="ARBA" id="ARBA00022833"/>
    </source>
</evidence>
<dbReference type="PANTHER" id="PTHR12147:SF56">
    <property type="entry name" value="AMINOPEPTIDASE YDR415C-RELATED"/>
    <property type="match status" value="1"/>
</dbReference>
<evidence type="ECO:0000256" key="11">
    <source>
        <dbReference type="RuleBase" id="RU361240"/>
    </source>
</evidence>
<feature type="chain" id="PRO_5040547027" description="Peptide hydrolase" evidence="11">
    <location>
        <begin position="21"/>
        <end position="374"/>
    </location>
</feature>
<evidence type="ECO:0000256" key="7">
    <source>
        <dbReference type="ARBA" id="ARBA00022801"/>
    </source>
</evidence>
<organism evidence="13 14">
    <name type="scientific">Curvularia kusanoi</name>
    <name type="common">Cochliobolus kusanoi</name>
    <dbReference type="NCBI Taxonomy" id="90978"/>
    <lineage>
        <taxon>Eukaryota</taxon>
        <taxon>Fungi</taxon>
        <taxon>Dikarya</taxon>
        <taxon>Ascomycota</taxon>
        <taxon>Pezizomycotina</taxon>
        <taxon>Dothideomycetes</taxon>
        <taxon>Pleosporomycetidae</taxon>
        <taxon>Pleosporales</taxon>
        <taxon>Pleosporineae</taxon>
        <taxon>Pleosporaceae</taxon>
        <taxon>Curvularia</taxon>
    </lineage>
</organism>
<comment type="caution">
    <text evidence="13">The sequence shown here is derived from an EMBL/GenBank/DDBJ whole genome shotgun (WGS) entry which is preliminary data.</text>
</comment>
<name>A0A9P4T8R5_CURKU</name>
<dbReference type="AlphaFoldDB" id="A0A9P4T8R5"/>